<dbReference type="InterPro" id="IPR045860">
    <property type="entry name" value="Snake_toxin-like_sf"/>
</dbReference>
<dbReference type="InterPro" id="IPR054131">
    <property type="entry name" value="Toxin_cobra-type"/>
</dbReference>
<gene>
    <name evidence="5" type="ORF">L345_17130</name>
</gene>
<dbReference type="EMBL" id="AZIM01009586">
    <property type="protein sequence ID" value="ETE57157.1"/>
    <property type="molecule type" value="Genomic_DNA"/>
</dbReference>
<evidence type="ECO:0000256" key="1">
    <source>
        <dbReference type="ARBA" id="ARBA00004613"/>
    </source>
</evidence>
<accession>V8N6H4</accession>
<keyword evidence="2" id="KW-0964">Secreted</keyword>
<dbReference type="GO" id="GO:0005576">
    <property type="term" value="C:extracellular region"/>
    <property type="evidence" value="ECO:0007669"/>
    <property type="project" value="UniProtKB-SubCell"/>
</dbReference>
<dbReference type="Proteomes" id="UP000018936">
    <property type="component" value="Unassembled WGS sequence"/>
</dbReference>
<feature type="non-terminal residue" evidence="5">
    <location>
        <position position="1"/>
    </location>
</feature>
<feature type="signal peptide" evidence="4">
    <location>
        <begin position="1"/>
        <end position="21"/>
    </location>
</feature>
<sequence>MKTLLLTLVVVTIVCLDLATATATDLFFGIFKIIILLCASFTEYDVIRGCIDICPKSSADVEVLCCDTNKCNK</sequence>
<comment type="subcellular location">
    <subcellularLocation>
        <location evidence="1">Secreted</location>
    </subcellularLocation>
</comment>
<feature type="chain" id="PRO_5004770618" evidence="4">
    <location>
        <begin position="22"/>
        <end position="73"/>
    </location>
</feature>
<dbReference type="SUPFAM" id="SSF57302">
    <property type="entry name" value="Snake toxin-like"/>
    <property type="match status" value="1"/>
</dbReference>
<keyword evidence="4" id="KW-0732">Signal</keyword>
<dbReference type="Pfam" id="PF21947">
    <property type="entry name" value="Toxin_cobra-type"/>
    <property type="match status" value="1"/>
</dbReference>
<dbReference type="CDD" id="cd00206">
    <property type="entry name" value="TFP_snake_toxin"/>
    <property type="match status" value="1"/>
</dbReference>
<protein>
    <submittedName>
        <fullName evidence="5">Uncharacterized protein</fullName>
    </submittedName>
</protein>
<dbReference type="GO" id="GO:0090729">
    <property type="term" value="F:toxin activity"/>
    <property type="evidence" value="ECO:0007669"/>
    <property type="project" value="InterPro"/>
</dbReference>
<evidence type="ECO:0000256" key="2">
    <source>
        <dbReference type="ARBA" id="ARBA00022525"/>
    </source>
</evidence>
<evidence type="ECO:0000313" key="5">
    <source>
        <dbReference type="EMBL" id="ETE57157.1"/>
    </source>
</evidence>
<dbReference type="PROSITE" id="PS00272">
    <property type="entry name" value="SNAKE_TOXIN"/>
    <property type="match status" value="1"/>
</dbReference>
<reference evidence="5 6" key="1">
    <citation type="journal article" date="2013" name="Proc. Natl. Acad. Sci. U.S.A.">
        <title>The king cobra genome reveals dynamic gene evolution and adaptation in the snake venom system.</title>
        <authorList>
            <person name="Vonk F.J."/>
            <person name="Casewell N.R."/>
            <person name="Henkel C.V."/>
            <person name="Heimberg A.M."/>
            <person name="Jansen H.J."/>
            <person name="McCleary R.J."/>
            <person name="Kerkkamp H.M."/>
            <person name="Vos R.A."/>
            <person name="Guerreiro I."/>
            <person name="Calvete J.J."/>
            <person name="Wuster W."/>
            <person name="Woods A.E."/>
            <person name="Logan J.M."/>
            <person name="Harrison R.A."/>
            <person name="Castoe T.A."/>
            <person name="de Koning A.P."/>
            <person name="Pollock D.D."/>
            <person name="Yandell M."/>
            <person name="Calderon D."/>
            <person name="Renjifo C."/>
            <person name="Currier R.B."/>
            <person name="Salgado D."/>
            <person name="Pla D."/>
            <person name="Sanz L."/>
            <person name="Hyder A.S."/>
            <person name="Ribeiro J.M."/>
            <person name="Arntzen J.W."/>
            <person name="van den Thillart G.E."/>
            <person name="Boetzer M."/>
            <person name="Pirovano W."/>
            <person name="Dirks R.P."/>
            <person name="Spaink H.P."/>
            <person name="Duboule D."/>
            <person name="McGlinn E."/>
            <person name="Kini R.M."/>
            <person name="Richardson M.K."/>
        </authorList>
    </citation>
    <scope>NUCLEOTIDE SEQUENCE</scope>
    <source>
        <tissue evidence="5">Blood</tissue>
    </source>
</reference>
<dbReference type="InterPro" id="IPR018354">
    <property type="entry name" value="Snake_toxin_con_site"/>
</dbReference>
<keyword evidence="6" id="KW-1185">Reference proteome</keyword>
<proteinExistence type="predicted"/>
<keyword evidence="3" id="KW-1015">Disulfide bond</keyword>
<name>V8N6H4_OPHHA</name>
<evidence type="ECO:0000313" key="6">
    <source>
        <dbReference type="Proteomes" id="UP000018936"/>
    </source>
</evidence>
<dbReference type="Gene3D" id="2.10.60.10">
    <property type="entry name" value="CD59"/>
    <property type="match status" value="1"/>
</dbReference>
<comment type="caution">
    <text evidence="5">The sequence shown here is derived from an EMBL/GenBank/DDBJ whole genome shotgun (WGS) entry which is preliminary data.</text>
</comment>
<dbReference type="InterPro" id="IPR003571">
    <property type="entry name" value="Snake_3FTx"/>
</dbReference>
<organism evidence="5 6">
    <name type="scientific">Ophiophagus hannah</name>
    <name type="common">King cobra</name>
    <name type="synonym">Naja hannah</name>
    <dbReference type="NCBI Taxonomy" id="8665"/>
    <lineage>
        <taxon>Eukaryota</taxon>
        <taxon>Metazoa</taxon>
        <taxon>Chordata</taxon>
        <taxon>Craniata</taxon>
        <taxon>Vertebrata</taxon>
        <taxon>Euteleostomi</taxon>
        <taxon>Lepidosauria</taxon>
        <taxon>Squamata</taxon>
        <taxon>Bifurcata</taxon>
        <taxon>Unidentata</taxon>
        <taxon>Episquamata</taxon>
        <taxon>Toxicofera</taxon>
        <taxon>Serpentes</taxon>
        <taxon>Colubroidea</taxon>
        <taxon>Elapidae</taxon>
        <taxon>Elapinae</taxon>
        <taxon>Ophiophagus</taxon>
    </lineage>
</organism>
<dbReference type="TopDownProteomics" id="V8N6H4"/>
<dbReference type="AlphaFoldDB" id="V8N6H4"/>
<evidence type="ECO:0000256" key="4">
    <source>
        <dbReference type="SAM" id="SignalP"/>
    </source>
</evidence>
<evidence type="ECO:0000256" key="3">
    <source>
        <dbReference type="ARBA" id="ARBA00023157"/>
    </source>
</evidence>